<feature type="domain" description="HTH marR-type" evidence="1">
    <location>
        <begin position="21"/>
        <end position="155"/>
    </location>
</feature>
<accession>A0A5B8IHE8</accession>
<dbReference type="SMART" id="SM00347">
    <property type="entry name" value="HTH_MARR"/>
    <property type="match status" value="1"/>
</dbReference>
<dbReference type="Pfam" id="PF12802">
    <property type="entry name" value="MarR_2"/>
    <property type="match status" value="1"/>
</dbReference>
<dbReference type="InterPro" id="IPR036390">
    <property type="entry name" value="WH_DNA-bd_sf"/>
</dbReference>
<evidence type="ECO:0000259" key="1">
    <source>
        <dbReference type="PROSITE" id="PS50995"/>
    </source>
</evidence>
<dbReference type="GO" id="GO:0003700">
    <property type="term" value="F:DNA-binding transcription factor activity"/>
    <property type="evidence" value="ECO:0007669"/>
    <property type="project" value="InterPro"/>
</dbReference>
<dbReference type="InterPro" id="IPR039422">
    <property type="entry name" value="MarR/SlyA-like"/>
</dbReference>
<dbReference type="InterPro" id="IPR036388">
    <property type="entry name" value="WH-like_DNA-bd_sf"/>
</dbReference>
<dbReference type="PROSITE" id="PS50995">
    <property type="entry name" value="HTH_MARR_2"/>
    <property type="match status" value="1"/>
</dbReference>
<gene>
    <name evidence="2" type="ORF">FQU76_17860</name>
</gene>
<reference evidence="2 3" key="1">
    <citation type="submission" date="2019-07" db="EMBL/GenBank/DDBJ databases">
        <authorList>
            <person name="Zhu P."/>
        </authorList>
    </citation>
    <scope>NUCLEOTIDE SEQUENCE [LARGE SCALE GENOMIC DNA]</scope>
    <source>
        <strain evidence="2 3">SSL-25</strain>
    </source>
</reference>
<evidence type="ECO:0000313" key="2">
    <source>
        <dbReference type="EMBL" id="QDY78058.1"/>
    </source>
</evidence>
<protein>
    <submittedName>
        <fullName evidence="2">MarR family transcriptional regulator</fullName>
    </submittedName>
</protein>
<dbReference type="PANTHER" id="PTHR33164">
    <property type="entry name" value="TRANSCRIPTIONAL REGULATOR, MARR FAMILY"/>
    <property type="match status" value="1"/>
</dbReference>
<dbReference type="OrthoDB" id="5511415at2"/>
<name>A0A5B8IHE8_9ACTN</name>
<proteinExistence type="predicted"/>
<keyword evidence="3" id="KW-1185">Reference proteome</keyword>
<dbReference type="KEGG" id="sqz:FQU76_17860"/>
<evidence type="ECO:0000313" key="3">
    <source>
        <dbReference type="Proteomes" id="UP000320580"/>
    </source>
</evidence>
<dbReference type="SUPFAM" id="SSF46785">
    <property type="entry name" value="Winged helix' DNA-binding domain"/>
    <property type="match status" value="1"/>
</dbReference>
<dbReference type="EMBL" id="CP042266">
    <property type="protein sequence ID" value="QDY78058.1"/>
    <property type="molecule type" value="Genomic_DNA"/>
</dbReference>
<dbReference type="InterPro" id="IPR000835">
    <property type="entry name" value="HTH_MarR-typ"/>
</dbReference>
<sequence length="166" mass="17513">MSGTDAAEETPDERQRRLEQQALLTRTALGVFRLNGHFIAVSERIAKAGGLTAASWQVLGAVARVPQPVSAIARAMGLTRQSVQRTADLLVDQGLAEYRPNPAHRRAKLLSATADGRASLGRLGPGHAALAAHLAETLGPTAFAETARALERLAEAMSEADAQTDV</sequence>
<dbReference type="PANTHER" id="PTHR33164:SF43">
    <property type="entry name" value="HTH-TYPE TRANSCRIPTIONAL REPRESSOR YETL"/>
    <property type="match status" value="1"/>
</dbReference>
<dbReference type="Gene3D" id="1.10.10.10">
    <property type="entry name" value="Winged helix-like DNA-binding domain superfamily/Winged helix DNA-binding domain"/>
    <property type="match status" value="1"/>
</dbReference>
<dbReference type="AlphaFoldDB" id="A0A5B8IHE8"/>
<organism evidence="2 3">
    <name type="scientific">Streptomyces qinzhouensis</name>
    <dbReference type="NCBI Taxonomy" id="2599401"/>
    <lineage>
        <taxon>Bacteria</taxon>
        <taxon>Bacillati</taxon>
        <taxon>Actinomycetota</taxon>
        <taxon>Actinomycetes</taxon>
        <taxon>Kitasatosporales</taxon>
        <taxon>Streptomycetaceae</taxon>
        <taxon>Streptomyces</taxon>
    </lineage>
</organism>
<dbReference type="RefSeq" id="WP_146481380.1">
    <property type="nucleotide sequence ID" value="NZ_CP042266.1"/>
</dbReference>
<dbReference type="Proteomes" id="UP000320580">
    <property type="component" value="Chromosome"/>
</dbReference>
<dbReference type="GO" id="GO:0006950">
    <property type="term" value="P:response to stress"/>
    <property type="evidence" value="ECO:0007669"/>
    <property type="project" value="TreeGrafter"/>
</dbReference>